<evidence type="ECO:0000313" key="3">
    <source>
        <dbReference type="Proteomes" id="UP000184330"/>
    </source>
</evidence>
<dbReference type="EMBL" id="FJOG01000003">
    <property type="protein sequence ID" value="CZR53192.1"/>
    <property type="molecule type" value="Genomic_DNA"/>
</dbReference>
<reference evidence="2 3" key="1">
    <citation type="submission" date="2016-03" db="EMBL/GenBank/DDBJ databases">
        <authorList>
            <person name="Ploux O."/>
        </authorList>
    </citation>
    <scope>NUCLEOTIDE SEQUENCE [LARGE SCALE GENOMIC DNA]</scope>
    <source>
        <strain evidence="2 3">UAMH 11012</strain>
    </source>
</reference>
<organism evidence="2 3">
    <name type="scientific">Phialocephala subalpina</name>
    <dbReference type="NCBI Taxonomy" id="576137"/>
    <lineage>
        <taxon>Eukaryota</taxon>
        <taxon>Fungi</taxon>
        <taxon>Dikarya</taxon>
        <taxon>Ascomycota</taxon>
        <taxon>Pezizomycotina</taxon>
        <taxon>Leotiomycetes</taxon>
        <taxon>Helotiales</taxon>
        <taxon>Mollisiaceae</taxon>
        <taxon>Phialocephala</taxon>
        <taxon>Phialocephala fortinii species complex</taxon>
    </lineage>
</organism>
<dbReference type="Proteomes" id="UP000184330">
    <property type="component" value="Unassembled WGS sequence"/>
</dbReference>
<dbReference type="OrthoDB" id="2687452at2759"/>
<gene>
    <name evidence="2" type="ORF">PAC_03070</name>
</gene>
<feature type="compositionally biased region" description="Low complexity" evidence="1">
    <location>
        <begin position="53"/>
        <end position="75"/>
    </location>
</feature>
<dbReference type="AlphaFoldDB" id="A0A1L7WK80"/>
<proteinExistence type="predicted"/>
<sequence length="363" mass="41010">MLRGKRKHRSESAELQRVHQTPPQRRHNLLSPSSVMRGRFPPESPRHSSQILSEPSTPSCSSTVSTPLYHQYPPTTLTPPPSDSKPLPLRAIDNLARDFSSHPAYRTFDSAQIQTKIMEDTLHPPEGLAVHRHYAPFLGTAHYSKTSYESLQGMPDISSSLVPQPYGETETHRSESPPVDLPYCPSPCYQCHGLQTTDQGTMVVYDTFDDWNVHFLRDHVGPSRWVTKKCPWRGCTTKVTFATLKLWLDHVRIVHQKSFYCELLGCKIALGGPNPRPFGSQADLNRHGLTKSHLAPVLCDKPGCPGKENLNRLDKRTKHTLEYHGQVLCTVDGCIRGRQIGNDYYGFATNDDLMVHLRDKHHL</sequence>
<evidence type="ECO:0000313" key="2">
    <source>
        <dbReference type="EMBL" id="CZR53192.1"/>
    </source>
</evidence>
<feature type="region of interest" description="Disordered" evidence="1">
    <location>
        <begin position="1"/>
        <end position="87"/>
    </location>
</feature>
<evidence type="ECO:0000256" key="1">
    <source>
        <dbReference type="SAM" id="MobiDB-lite"/>
    </source>
</evidence>
<protein>
    <submittedName>
        <fullName evidence="2">Uncharacterized protein</fullName>
    </submittedName>
</protein>
<keyword evidence="3" id="KW-1185">Reference proteome</keyword>
<name>A0A1L7WK80_9HELO</name>
<accession>A0A1L7WK80</accession>